<evidence type="ECO:0000256" key="1">
    <source>
        <dbReference type="SAM" id="MobiDB-lite"/>
    </source>
</evidence>
<dbReference type="EMBL" id="CADEAL010003910">
    <property type="protein sequence ID" value="CAB1446241.1"/>
    <property type="molecule type" value="Genomic_DNA"/>
</dbReference>
<feature type="region of interest" description="Disordered" evidence="1">
    <location>
        <begin position="52"/>
        <end position="110"/>
    </location>
</feature>
<proteinExistence type="predicted"/>
<organism evidence="2 3">
    <name type="scientific">Pleuronectes platessa</name>
    <name type="common">European plaice</name>
    <dbReference type="NCBI Taxonomy" id="8262"/>
    <lineage>
        <taxon>Eukaryota</taxon>
        <taxon>Metazoa</taxon>
        <taxon>Chordata</taxon>
        <taxon>Craniata</taxon>
        <taxon>Vertebrata</taxon>
        <taxon>Euteleostomi</taxon>
        <taxon>Actinopterygii</taxon>
        <taxon>Neopterygii</taxon>
        <taxon>Teleostei</taxon>
        <taxon>Neoteleostei</taxon>
        <taxon>Acanthomorphata</taxon>
        <taxon>Carangaria</taxon>
        <taxon>Pleuronectiformes</taxon>
        <taxon>Pleuronectoidei</taxon>
        <taxon>Pleuronectidae</taxon>
        <taxon>Pleuronectes</taxon>
    </lineage>
</organism>
<feature type="compositionally biased region" description="Polar residues" evidence="1">
    <location>
        <begin position="52"/>
        <end position="62"/>
    </location>
</feature>
<feature type="compositionally biased region" description="Polar residues" evidence="1">
    <location>
        <begin position="312"/>
        <end position="324"/>
    </location>
</feature>
<feature type="compositionally biased region" description="Polar residues" evidence="1">
    <location>
        <begin position="349"/>
        <end position="371"/>
    </location>
</feature>
<keyword evidence="3" id="KW-1185">Reference proteome</keyword>
<feature type="region of interest" description="Disordered" evidence="1">
    <location>
        <begin position="207"/>
        <end position="247"/>
    </location>
</feature>
<gene>
    <name evidence="2" type="ORF">PLEPLA_LOCUS33977</name>
</gene>
<comment type="caution">
    <text evidence="2">The sequence shown here is derived from an EMBL/GenBank/DDBJ whole genome shotgun (WGS) entry which is preliminary data.</text>
</comment>
<feature type="region of interest" description="Disordered" evidence="1">
    <location>
        <begin position="349"/>
        <end position="410"/>
    </location>
</feature>
<dbReference type="Proteomes" id="UP001153269">
    <property type="component" value="Unassembled WGS sequence"/>
</dbReference>
<sequence>MSTDRPKRNIIKKKYDISDGMPWSLRSHTPKRLNGVLVNGLSRCQSLLSTGPSWSWPLQTRPPQRRPASIHLDKDDPNSKRPRLQAQRKFAQSPPSSPGPPALMTSAQSNHSHNVAVVTCLTRRRPKTEDFLSFLCLRGSAALPSNMSFLASGRKREPSGNQRLDACLSTNHRTAADGKKSIFSRTAVQRDSRPLRGRTGGSLCALTAREQSRREKGGREDEHRRMRRERMEEDRRGGAGRHLVRPRQLSLQVRRTNKVAVVTGVAKEITSCVKPVPPLKPSAGVGSRRSPRSCTRSSNTCKPRGHPKSKPQETSSKQISRQSNHQLPRKHHLPLHHRTVINCHSKTFRSLQNSGKKSNRTPAQIPLTNGSVIRELSENPGVLRLSRRRRGLPPDTSPAPPSQVALDKNSKKCRAVQNNKGDVSLQNDCHIGGMLQEEASSDKDVREECVNHVGKIPGSNSEDRCGHVGEMSLERDGGVGDDLHDQATVGKLSMASTIAPEASKERANFTNIISDYGLGPVSEVIVRHKRLQRNQSTSSTIPKPITRTTDSRTVARAATPRTTLAQAAINSETSVYVHTEPSGTYSAQHTAKVL</sequence>
<protein>
    <submittedName>
        <fullName evidence="2">Uncharacterized protein</fullName>
    </submittedName>
</protein>
<feature type="compositionally biased region" description="Basic and acidic residues" evidence="1">
    <location>
        <begin position="210"/>
        <end position="237"/>
    </location>
</feature>
<evidence type="ECO:0000313" key="2">
    <source>
        <dbReference type="EMBL" id="CAB1446241.1"/>
    </source>
</evidence>
<reference evidence="2" key="1">
    <citation type="submission" date="2020-03" db="EMBL/GenBank/DDBJ databases">
        <authorList>
            <person name="Weist P."/>
        </authorList>
    </citation>
    <scope>NUCLEOTIDE SEQUENCE</scope>
</reference>
<evidence type="ECO:0000313" key="3">
    <source>
        <dbReference type="Proteomes" id="UP001153269"/>
    </source>
</evidence>
<feature type="region of interest" description="Disordered" evidence="1">
    <location>
        <begin position="274"/>
        <end position="335"/>
    </location>
</feature>
<name>A0A9N7VB61_PLEPL</name>
<accession>A0A9N7VB61</accession>
<dbReference type="AlphaFoldDB" id="A0A9N7VB61"/>